<dbReference type="OrthoDB" id="1806071at2"/>
<dbReference type="InterPro" id="IPR051257">
    <property type="entry name" value="Diverse_CBS-Domain"/>
</dbReference>
<keyword evidence="5" id="KW-1185">Reference proteome</keyword>
<dbReference type="Gene3D" id="3.10.580.10">
    <property type="entry name" value="CBS-domain"/>
    <property type="match status" value="1"/>
</dbReference>
<name>A0A6N7ILU9_9FIRM</name>
<protein>
    <submittedName>
        <fullName evidence="4">CBS domain-containing protein</fullName>
    </submittedName>
</protein>
<accession>A0A6N7ILU9</accession>
<keyword evidence="1 2" id="KW-0129">CBS domain</keyword>
<dbReference type="InterPro" id="IPR046342">
    <property type="entry name" value="CBS_dom_sf"/>
</dbReference>
<evidence type="ECO:0000259" key="3">
    <source>
        <dbReference type="PROSITE" id="PS51371"/>
    </source>
</evidence>
<feature type="domain" description="CBS" evidence="3">
    <location>
        <begin position="16"/>
        <end position="86"/>
    </location>
</feature>
<organism evidence="4 5">
    <name type="scientific">Desulfofundulus thermobenzoicus</name>
    <dbReference type="NCBI Taxonomy" id="29376"/>
    <lineage>
        <taxon>Bacteria</taxon>
        <taxon>Bacillati</taxon>
        <taxon>Bacillota</taxon>
        <taxon>Clostridia</taxon>
        <taxon>Eubacteriales</taxon>
        <taxon>Peptococcaceae</taxon>
        <taxon>Desulfofundulus</taxon>
    </lineage>
</organism>
<feature type="domain" description="CBS" evidence="3">
    <location>
        <begin position="113"/>
        <end position="171"/>
    </location>
</feature>
<evidence type="ECO:0000256" key="2">
    <source>
        <dbReference type="PROSITE-ProRule" id="PRU00703"/>
    </source>
</evidence>
<dbReference type="Proteomes" id="UP000441717">
    <property type="component" value="Unassembled WGS sequence"/>
</dbReference>
<reference evidence="4 5" key="1">
    <citation type="submission" date="2019-10" db="EMBL/GenBank/DDBJ databases">
        <title>Comparative genomics of sulfur disproportionating microorganisms.</title>
        <authorList>
            <person name="Ward L.M."/>
            <person name="Bertran E."/>
            <person name="Johnston D."/>
        </authorList>
    </citation>
    <scope>NUCLEOTIDE SEQUENCE [LARGE SCALE GENOMIC DNA]</scope>
    <source>
        <strain evidence="4 5">DSM 14055</strain>
    </source>
</reference>
<comment type="caution">
    <text evidence="4">The sequence shown here is derived from an EMBL/GenBank/DDBJ whole genome shotgun (WGS) entry which is preliminary data.</text>
</comment>
<dbReference type="EMBL" id="WHYR01000002">
    <property type="protein sequence ID" value="MQL50956.1"/>
    <property type="molecule type" value="Genomic_DNA"/>
</dbReference>
<evidence type="ECO:0000256" key="1">
    <source>
        <dbReference type="ARBA" id="ARBA00023122"/>
    </source>
</evidence>
<sequence length="174" mass="19110">MAGGGGGAMTLVKEVMVPVEDYSTIHEEATIKEAVAALRSSFHKKGGAVYGHHSLIVLDDRGQLVGLLTLRSLLSAVSVRALVEDVWIKTESWSWYFLNQLQEQAQIKVKEIMRPIEVVTVKPEENVLQAAMLLYTYQVNSLPVLDRGKVVGILRTIDVFGFVGSGEVNELLTS</sequence>
<dbReference type="Pfam" id="PF00571">
    <property type="entry name" value="CBS"/>
    <property type="match status" value="2"/>
</dbReference>
<dbReference type="InterPro" id="IPR000644">
    <property type="entry name" value="CBS_dom"/>
</dbReference>
<gene>
    <name evidence="4" type="ORF">GFC01_01450</name>
</gene>
<dbReference type="AlphaFoldDB" id="A0A6N7ILU9"/>
<evidence type="ECO:0000313" key="5">
    <source>
        <dbReference type="Proteomes" id="UP000441717"/>
    </source>
</evidence>
<dbReference type="SUPFAM" id="SSF54631">
    <property type="entry name" value="CBS-domain pair"/>
    <property type="match status" value="1"/>
</dbReference>
<evidence type="ECO:0000313" key="4">
    <source>
        <dbReference type="EMBL" id="MQL50956.1"/>
    </source>
</evidence>
<dbReference type="PANTHER" id="PTHR43080:SF2">
    <property type="entry name" value="CBS DOMAIN-CONTAINING PROTEIN"/>
    <property type="match status" value="1"/>
</dbReference>
<proteinExistence type="predicted"/>
<dbReference type="PROSITE" id="PS51371">
    <property type="entry name" value="CBS"/>
    <property type="match status" value="2"/>
</dbReference>
<dbReference type="SMART" id="SM00116">
    <property type="entry name" value="CBS"/>
    <property type="match status" value="2"/>
</dbReference>
<dbReference type="PANTHER" id="PTHR43080">
    <property type="entry name" value="CBS DOMAIN-CONTAINING PROTEIN CBSX3, MITOCHONDRIAL"/>
    <property type="match status" value="1"/>
</dbReference>